<dbReference type="GO" id="GO:0042450">
    <property type="term" value="P:L-arginine biosynthetic process via ornithine"/>
    <property type="evidence" value="ECO:0007669"/>
    <property type="project" value="UniProtKB-UniRule"/>
</dbReference>
<evidence type="ECO:0000256" key="1">
    <source>
        <dbReference type="ARBA" id="ARBA00000985"/>
    </source>
</evidence>
<dbReference type="EC" id="4.3.2.1" evidence="3 5"/>
<dbReference type="Gene3D" id="1.20.200.10">
    <property type="entry name" value="Fumarase/aspartase (Central domain)"/>
    <property type="match status" value="1"/>
</dbReference>
<gene>
    <name evidence="5 7" type="primary">argH</name>
    <name evidence="7" type="ORF">EG849_11295</name>
</gene>
<evidence type="ECO:0000256" key="4">
    <source>
        <dbReference type="ARBA" id="ARBA00022571"/>
    </source>
</evidence>
<comment type="subcellular location">
    <subcellularLocation>
        <location evidence="5">Cytoplasm</location>
    </subcellularLocation>
</comment>
<keyword evidence="5" id="KW-0028">Amino-acid biosynthesis</keyword>
<dbReference type="SUPFAM" id="SSF48557">
    <property type="entry name" value="L-aspartase-like"/>
    <property type="match status" value="1"/>
</dbReference>
<comment type="pathway">
    <text evidence="2 5">Amino-acid biosynthesis; L-arginine biosynthesis; L-arginine from L-ornithine and carbamoyl phosphate: step 3/3.</text>
</comment>
<dbReference type="InterPro" id="IPR020557">
    <property type="entry name" value="Fumarate_lyase_CS"/>
</dbReference>
<dbReference type="EMBL" id="RQVR01000012">
    <property type="protein sequence ID" value="RRJ90236.1"/>
    <property type="molecule type" value="Genomic_DNA"/>
</dbReference>
<dbReference type="InterPro" id="IPR022761">
    <property type="entry name" value="Fumarate_lyase_N"/>
</dbReference>
<protein>
    <recommendedName>
        <fullName evidence="3 5">Argininosuccinate lyase</fullName>
        <shortName evidence="5">ASAL</shortName>
        <ecNumber evidence="3 5">4.3.2.1</ecNumber>
    </recommendedName>
    <alternativeName>
        <fullName evidence="5">Arginosuccinase</fullName>
    </alternativeName>
</protein>
<dbReference type="HAMAP" id="MF_00006">
    <property type="entry name" value="Arg_succ_lyase"/>
    <property type="match status" value="1"/>
</dbReference>
<organism evidence="7 8">
    <name type="scientific">Flavobacterium macacae</name>
    <dbReference type="NCBI Taxonomy" id="2488993"/>
    <lineage>
        <taxon>Bacteria</taxon>
        <taxon>Pseudomonadati</taxon>
        <taxon>Bacteroidota</taxon>
        <taxon>Flavobacteriia</taxon>
        <taxon>Flavobacteriales</taxon>
        <taxon>Flavobacteriaceae</taxon>
        <taxon>Flavobacterium</taxon>
    </lineage>
</organism>
<dbReference type="PROSITE" id="PS00163">
    <property type="entry name" value="FUMARATE_LYASES"/>
    <property type="match status" value="1"/>
</dbReference>
<evidence type="ECO:0000256" key="3">
    <source>
        <dbReference type="ARBA" id="ARBA00012338"/>
    </source>
</evidence>
<dbReference type="InterPro" id="IPR009049">
    <property type="entry name" value="Argininosuccinate_lyase"/>
</dbReference>
<dbReference type="PRINTS" id="PR00149">
    <property type="entry name" value="FUMRATELYASE"/>
</dbReference>
<dbReference type="UniPathway" id="UPA00068">
    <property type="reaction ID" value="UER00114"/>
</dbReference>
<dbReference type="AlphaFoldDB" id="A0A3P3W8C1"/>
<keyword evidence="4 5" id="KW-0055">Arginine biosynthesis</keyword>
<dbReference type="CDD" id="cd01359">
    <property type="entry name" value="Argininosuccinate_lyase"/>
    <property type="match status" value="1"/>
</dbReference>
<evidence type="ECO:0000256" key="5">
    <source>
        <dbReference type="HAMAP-Rule" id="MF_00006"/>
    </source>
</evidence>
<evidence type="ECO:0000256" key="2">
    <source>
        <dbReference type="ARBA" id="ARBA00004941"/>
    </source>
</evidence>
<sequence>MKLWEKGIPTDKKIDLFTVGNDRELDLVLAKYDVLGSIAHAKMLHKINLLTAEETANLVSELEAILEEIEKGNFTIEDSFEDVHSKVEYLLTEKLGDTGKKIHTARSRNDQVLTDVHLFLKAELSEIKLQTKELFTELITLSKKHQNVMIPGYTHFQVAMPSSFGMWFSAYAEILIDDVTQLNAALQIVDQNPLGSAAGYGSSFPIDRTFTTELLGFKTLKYNSVAAQMSRGKSEKATAFAMASLASTLSKFSMDICLYLSQNFNFISLPSHLTTGSSIMPHKKNPDVFELIRAKCNKIQALPYELTLLTNNLPSGYHRDFQLLKESLFPAIQSLKSCLEIFHFAIKDISVNENILKDSKYDYLFTVDSLNELVTAGTPFRDAYKIVAEQIENKTFQSPKATKHTHEGSINNLCLKEIVLKMERELGLESLNLPGY</sequence>
<comment type="similarity">
    <text evidence="5">Belongs to the lyase 1 family. Argininosuccinate lyase subfamily.</text>
</comment>
<dbReference type="NCBIfam" id="TIGR00838">
    <property type="entry name" value="argH"/>
    <property type="match status" value="1"/>
</dbReference>
<keyword evidence="5" id="KW-0963">Cytoplasm</keyword>
<dbReference type="GO" id="GO:0004056">
    <property type="term" value="F:argininosuccinate lyase activity"/>
    <property type="evidence" value="ECO:0007669"/>
    <property type="project" value="UniProtKB-UniRule"/>
</dbReference>
<proteinExistence type="inferred from homology"/>
<dbReference type="Proteomes" id="UP000271937">
    <property type="component" value="Unassembled WGS sequence"/>
</dbReference>
<name>A0A3P3W8C1_9FLAO</name>
<dbReference type="Gene3D" id="1.10.40.30">
    <property type="entry name" value="Fumarase/aspartase (C-terminal domain)"/>
    <property type="match status" value="1"/>
</dbReference>
<dbReference type="InterPro" id="IPR024083">
    <property type="entry name" value="Fumarase/histidase_N"/>
</dbReference>
<dbReference type="Pfam" id="PF00206">
    <property type="entry name" value="Lyase_1"/>
    <property type="match status" value="1"/>
</dbReference>
<keyword evidence="8" id="KW-1185">Reference proteome</keyword>
<dbReference type="GO" id="GO:0005829">
    <property type="term" value="C:cytosol"/>
    <property type="evidence" value="ECO:0007669"/>
    <property type="project" value="TreeGrafter"/>
</dbReference>
<accession>A0A3P3W8C1</accession>
<evidence type="ECO:0000259" key="6">
    <source>
        <dbReference type="Pfam" id="PF00206"/>
    </source>
</evidence>
<dbReference type="RefSeq" id="WP_125013191.1">
    <property type="nucleotide sequence ID" value="NZ_RQVR01000012.1"/>
</dbReference>
<dbReference type="PRINTS" id="PR00145">
    <property type="entry name" value="ARGSUCLYASE"/>
</dbReference>
<comment type="catalytic activity">
    <reaction evidence="1 5">
        <text>2-(N(omega)-L-arginino)succinate = fumarate + L-arginine</text>
        <dbReference type="Rhea" id="RHEA:24020"/>
        <dbReference type="ChEBI" id="CHEBI:29806"/>
        <dbReference type="ChEBI" id="CHEBI:32682"/>
        <dbReference type="ChEBI" id="CHEBI:57472"/>
        <dbReference type="EC" id="4.3.2.1"/>
    </reaction>
</comment>
<evidence type="ECO:0000313" key="7">
    <source>
        <dbReference type="EMBL" id="RRJ90236.1"/>
    </source>
</evidence>
<dbReference type="InterPro" id="IPR000362">
    <property type="entry name" value="Fumarate_lyase_fam"/>
</dbReference>
<dbReference type="PANTHER" id="PTHR43814">
    <property type="entry name" value="ARGININOSUCCINATE LYASE"/>
    <property type="match status" value="1"/>
</dbReference>
<reference evidence="7 8" key="1">
    <citation type="submission" date="2018-11" db="EMBL/GenBank/DDBJ databases">
        <title>Flavobacterium sp. nov., YIM 102600 draft genome.</title>
        <authorList>
            <person name="Li G."/>
            <person name="Jiang Y."/>
        </authorList>
    </citation>
    <scope>NUCLEOTIDE SEQUENCE [LARGE SCALE GENOMIC DNA]</scope>
    <source>
        <strain evidence="7 8">YIM 102600</strain>
    </source>
</reference>
<feature type="domain" description="Fumarate lyase N-terminal" evidence="6">
    <location>
        <begin position="11"/>
        <end position="300"/>
    </location>
</feature>
<dbReference type="InterPro" id="IPR008948">
    <property type="entry name" value="L-Aspartase-like"/>
</dbReference>
<dbReference type="Gene3D" id="1.10.275.10">
    <property type="entry name" value="Fumarase/aspartase (N-terminal domain)"/>
    <property type="match status" value="1"/>
</dbReference>
<keyword evidence="5 7" id="KW-0456">Lyase</keyword>
<evidence type="ECO:0000313" key="8">
    <source>
        <dbReference type="Proteomes" id="UP000271937"/>
    </source>
</evidence>
<comment type="caution">
    <text evidence="7">The sequence shown here is derived from an EMBL/GenBank/DDBJ whole genome shotgun (WGS) entry which is preliminary data.</text>
</comment>
<dbReference type="OrthoDB" id="9769623at2"/>
<dbReference type="PANTHER" id="PTHR43814:SF1">
    <property type="entry name" value="ARGININOSUCCINATE LYASE"/>
    <property type="match status" value="1"/>
</dbReference>